<dbReference type="Proteomes" id="UP001139447">
    <property type="component" value="Unassembled WGS sequence"/>
</dbReference>
<reference evidence="1" key="1">
    <citation type="submission" date="2022-03" db="EMBL/GenBank/DDBJ databases">
        <authorList>
            <person name="Woo C.Y."/>
        </authorList>
    </citation>
    <scope>NUCLEOTIDE SEQUENCE</scope>
    <source>
        <strain evidence="1">CYS-02</strain>
    </source>
</reference>
<sequence>MKLQARLLVTGMKKSKGVLENGQPYDSTKVYAMTELDDSKGNGMGSATVEYALGTSEEFDKMKHLAASFPIECDAEIEIVTNGKVQKTVIAALRPVARAQQTKG</sequence>
<evidence type="ECO:0000313" key="1">
    <source>
        <dbReference type="EMBL" id="MCJ0765327.1"/>
    </source>
</evidence>
<dbReference type="RefSeq" id="WP_243308544.1">
    <property type="nucleotide sequence ID" value="NZ_JALGBI010000002.1"/>
</dbReference>
<evidence type="ECO:0000313" key="2">
    <source>
        <dbReference type="Proteomes" id="UP001139447"/>
    </source>
</evidence>
<dbReference type="AlphaFoldDB" id="A0A9X1VXP3"/>
<dbReference type="EMBL" id="JALGBI010000002">
    <property type="protein sequence ID" value="MCJ0765327.1"/>
    <property type="molecule type" value="Genomic_DNA"/>
</dbReference>
<gene>
    <name evidence="1" type="ORF">MMF98_19110</name>
</gene>
<name>A0A9X1VXP3_9BURK</name>
<protein>
    <submittedName>
        <fullName evidence="1">Uncharacterized protein</fullName>
    </submittedName>
</protein>
<accession>A0A9X1VXP3</accession>
<keyword evidence="2" id="KW-1185">Reference proteome</keyword>
<comment type="caution">
    <text evidence="1">The sequence shown here is derived from an EMBL/GenBank/DDBJ whole genome shotgun (WGS) entry which is preliminary data.</text>
</comment>
<proteinExistence type="predicted"/>
<organism evidence="1 2">
    <name type="scientific">Variovorax terrae</name>
    <dbReference type="NCBI Taxonomy" id="2923278"/>
    <lineage>
        <taxon>Bacteria</taxon>
        <taxon>Pseudomonadati</taxon>
        <taxon>Pseudomonadota</taxon>
        <taxon>Betaproteobacteria</taxon>
        <taxon>Burkholderiales</taxon>
        <taxon>Comamonadaceae</taxon>
        <taxon>Variovorax</taxon>
    </lineage>
</organism>